<protein>
    <submittedName>
        <fullName evidence="1">Uncharacterized protein</fullName>
    </submittedName>
</protein>
<sequence length="13" mass="1574">MKRDRRGAVRLSE</sequence>
<proteinExistence type="predicted"/>
<reference evidence="1" key="1">
    <citation type="submission" date="2014-11" db="EMBL/GenBank/DDBJ databases">
        <authorList>
            <person name="Amaro Gonzalez C."/>
        </authorList>
    </citation>
    <scope>NUCLEOTIDE SEQUENCE</scope>
</reference>
<dbReference type="EMBL" id="GBXM01006301">
    <property type="protein sequence ID" value="JAI02277.1"/>
    <property type="molecule type" value="Transcribed_RNA"/>
</dbReference>
<evidence type="ECO:0000313" key="1">
    <source>
        <dbReference type="EMBL" id="JAI02277.1"/>
    </source>
</evidence>
<accession>A0A0E9XIN7</accession>
<name>A0A0E9XIN7_ANGAN</name>
<reference evidence="1" key="2">
    <citation type="journal article" date="2015" name="Fish Shellfish Immunol.">
        <title>Early steps in the European eel (Anguilla anguilla)-Vibrio vulnificus interaction in the gills: Role of the RtxA13 toxin.</title>
        <authorList>
            <person name="Callol A."/>
            <person name="Pajuelo D."/>
            <person name="Ebbesson L."/>
            <person name="Teles M."/>
            <person name="MacKenzie S."/>
            <person name="Amaro C."/>
        </authorList>
    </citation>
    <scope>NUCLEOTIDE SEQUENCE</scope>
</reference>
<organism evidence="1">
    <name type="scientific">Anguilla anguilla</name>
    <name type="common">European freshwater eel</name>
    <name type="synonym">Muraena anguilla</name>
    <dbReference type="NCBI Taxonomy" id="7936"/>
    <lineage>
        <taxon>Eukaryota</taxon>
        <taxon>Metazoa</taxon>
        <taxon>Chordata</taxon>
        <taxon>Craniata</taxon>
        <taxon>Vertebrata</taxon>
        <taxon>Euteleostomi</taxon>
        <taxon>Actinopterygii</taxon>
        <taxon>Neopterygii</taxon>
        <taxon>Teleostei</taxon>
        <taxon>Anguilliformes</taxon>
        <taxon>Anguillidae</taxon>
        <taxon>Anguilla</taxon>
    </lineage>
</organism>